<keyword evidence="1" id="KW-1133">Transmembrane helix</keyword>
<keyword evidence="4" id="KW-1185">Reference proteome</keyword>
<keyword evidence="1" id="KW-0472">Membrane</keyword>
<dbReference type="InterPro" id="IPR016087">
    <property type="entry name" value="Chalcone_isomerase"/>
</dbReference>
<evidence type="ECO:0000256" key="1">
    <source>
        <dbReference type="SAM" id="Phobius"/>
    </source>
</evidence>
<proteinExistence type="predicted"/>
<evidence type="ECO:0000313" key="4">
    <source>
        <dbReference type="Proteomes" id="UP001341245"/>
    </source>
</evidence>
<protein>
    <recommendedName>
        <fullName evidence="2">Chalcone isomerase domain-containing protein</fullName>
    </recommendedName>
</protein>
<dbReference type="EMBL" id="JASGXD010000003">
    <property type="protein sequence ID" value="KAK6007104.1"/>
    <property type="molecule type" value="Genomic_DNA"/>
</dbReference>
<dbReference type="InterPro" id="IPR016088">
    <property type="entry name" value="Chalcone_isomerase_3-sand"/>
</dbReference>
<feature type="domain" description="Chalcone isomerase" evidence="2">
    <location>
        <begin position="220"/>
        <end position="432"/>
    </location>
</feature>
<dbReference type="Proteomes" id="UP001341245">
    <property type="component" value="Unassembled WGS sequence"/>
</dbReference>
<dbReference type="Gene3D" id="3.50.70.10">
    <property type="match status" value="1"/>
</dbReference>
<reference evidence="3 4" key="1">
    <citation type="submission" date="2023-11" db="EMBL/GenBank/DDBJ databases">
        <title>Draft genome sequence and annotation of the polyextremotolerant black yeast-like fungus Aureobasidium pullulans NRRL 62042.</title>
        <authorList>
            <person name="Dielentheis-Frenken M.R.E."/>
            <person name="Wibberg D."/>
            <person name="Blank L.M."/>
            <person name="Tiso T."/>
        </authorList>
    </citation>
    <scope>NUCLEOTIDE SEQUENCE [LARGE SCALE GENOMIC DNA]</scope>
    <source>
        <strain evidence="3 4">NRRL 62042</strain>
    </source>
</reference>
<gene>
    <name evidence="3" type="ORF">QM012_006112</name>
</gene>
<accession>A0ABR0TS64</accession>
<comment type="caution">
    <text evidence="3">The sequence shown here is derived from an EMBL/GenBank/DDBJ whole genome shotgun (WGS) entry which is preliminary data.</text>
</comment>
<organism evidence="3 4">
    <name type="scientific">Aureobasidium pullulans</name>
    <name type="common">Black yeast</name>
    <name type="synonym">Pullularia pullulans</name>
    <dbReference type="NCBI Taxonomy" id="5580"/>
    <lineage>
        <taxon>Eukaryota</taxon>
        <taxon>Fungi</taxon>
        <taxon>Dikarya</taxon>
        <taxon>Ascomycota</taxon>
        <taxon>Pezizomycotina</taxon>
        <taxon>Dothideomycetes</taxon>
        <taxon>Dothideomycetidae</taxon>
        <taxon>Dothideales</taxon>
        <taxon>Saccotheciaceae</taxon>
        <taxon>Aureobasidium</taxon>
    </lineage>
</organism>
<dbReference type="InterPro" id="IPR036298">
    <property type="entry name" value="Chalcone_isomerase_sf"/>
</dbReference>
<keyword evidence="1" id="KW-0812">Transmembrane</keyword>
<name>A0ABR0TS64_AURPU</name>
<dbReference type="PANTHER" id="PTHR47284:SF3">
    <property type="entry name" value="FATTY-ACID-BINDING PROTEIN 2"/>
    <property type="match status" value="1"/>
</dbReference>
<feature type="transmembrane region" description="Helical" evidence="1">
    <location>
        <begin position="105"/>
        <end position="124"/>
    </location>
</feature>
<evidence type="ECO:0000313" key="3">
    <source>
        <dbReference type="EMBL" id="KAK6007104.1"/>
    </source>
</evidence>
<dbReference type="PANTHER" id="PTHR47284">
    <property type="entry name" value="FATTY-ACID-BINDING PROTEIN 2"/>
    <property type="match status" value="1"/>
</dbReference>
<dbReference type="Pfam" id="PF16035">
    <property type="entry name" value="Chalcone_2"/>
    <property type="match status" value="1"/>
</dbReference>
<sequence length="451" mass="49553">MSSSTMTAPCRTAMRLLSARSRCMLQPPRLQSPLAQTRYSSRYSNPAARATGSTLSAKAPSFLDQQQHTVDPDDVEARPINPLDELAARREFEAKRSNAMQRMRFAAVGLLMSVGGLALTLYNIDLDELEKSANKKKAQLDAGPGSEDFQGRHVHVIGAGDDKRIVAEGEQELDLVKTGSGSVPYFPRKIFLPVPGSQTARSETAQPNSRINPGNVQNQEEYTLVGLGIRTVSFLSIEVYVMGLYVRTQDVSTLQARLIHLINPNASTLVPGEKDGLKQRMLDPDTSVEIWEQMLREEGIRSAWRVVPSKNTDFAHLRDGWVNGIKRATTEINRVKQQNPAIVTSDYENESFGDAMRDFKGMFSGGRTPKGSVVLMLRDAPGSMEVLFEDPAKGTGIERVGKVEDPRISRLIWMGYLAGKNVSSEPTRKAVVDGFVGFAGRPVGSVETMVV</sequence>
<dbReference type="SUPFAM" id="SSF54626">
    <property type="entry name" value="Chalcone isomerase"/>
    <property type="match status" value="1"/>
</dbReference>
<evidence type="ECO:0000259" key="2">
    <source>
        <dbReference type="Pfam" id="PF16035"/>
    </source>
</evidence>